<evidence type="ECO:0000256" key="6">
    <source>
        <dbReference type="ARBA" id="ARBA00023163"/>
    </source>
</evidence>
<evidence type="ECO:0000313" key="9">
    <source>
        <dbReference type="EMBL" id="GHE47888.1"/>
    </source>
</evidence>
<dbReference type="InterPro" id="IPR005119">
    <property type="entry name" value="LysR_subst-bd"/>
</dbReference>
<comment type="caution">
    <text evidence="9">The sequence shown here is derived from an EMBL/GenBank/DDBJ whole genome shotgun (WGS) entry which is preliminary data.</text>
</comment>
<dbReference type="Proteomes" id="UP000603227">
    <property type="component" value="Unassembled WGS sequence"/>
</dbReference>
<dbReference type="NCBIfam" id="TIGR03298">
    <property type="entry name" value="argP"/>
    <property type="match status" value="1"/>
</dbReference>
<evidence type="ECO:0000256" key="5">
    <source>
        <dbReference type="ARBA" id="ARBA00023159"/>
    </source>
</evidence>
<dbReference type="PROSITE" id="PS50931">
    <property type="entry name" value="HTH_LYSR"/>
    <property type="match status" value="1"/>
</dbReference>
<organism evidence="9 10">
    <name type="scientific">Streptomyces capitiformicae</name>
    <dbReference type="NCBI Taxonomy" id="2014920"/>
    <lineage>
        <taxon>Bacteria</taxon>
        <taxon>Bacillati</taxon>
        <taxon>Actinomycetota</taxon>
        <taxon>Actinomycetes</taxon>
        <taxon>Kitasatosporales</taxon>
        <taxon>Streptomycetaceae</taxon>
        <taxon>Streptomyces</taxon>
    </lineage>
</organism>
<dbReference type="PANTHER" id="PTHR30579:SF2">
    <property type="entry name" value="HTH-TYPE TRANSCRIPTIONAL REGULATOR ARGP"/>
    <property type="match status" value="1"/>
</dbReference>
<dbReference type="SUPFAM" id="SSF46785">
    <property type="entry name" value="Winged helix' DNA-binding domain"/>
    <property type="match status" value="1"/>
</dbReference>
<evidence type="ECO:0000259" key="8">
    <source>
        <dbReference type="PROSITE" id="PS50931"/>
    </source>
</evidence>
<evidence type="ECO:0000256" key="1">
    <source>
        <dbReference type="ARBA" id="ARBA00009437"/>
    </source>
</evidence>
<evidence type="ECO:0000256" key="4">
    <source>
        <dbReference type="ARBA" id="ARBA00023125"/>
    </source>
</evidence>
<dbReference type="Gene3D" id="3.40.190.290">
    <property type="match status" value="1"/>
</dbReference>
<dbReference type="Pfam" id="PF03466">
    <property type="entry name" value="LysR_substrate"/>
    <property type="match status" value="1"/>
</dbReference>
<dbReference type="AlphaFoldDB" id="A0A919DJ65"/>
<dbReference type="PANTHER" id="PTHR30579">
    <property type="entry name" value="TRANSCRIPTIONAL REGULATOR"/>
    <property type="match status" value="1"/>
</dbReference>
<dbReference type="InterPro" id="IPR017685">
    <property type="entry name" value="ArgP"/>
</dbReference>
<keyword evidence="2" id="KW-0678">Repressor</keyword>
<dbReference type="GO" id="GO:0003700">
    <property type="term" value="F:DNA-binding transcription factor activity"/>
    <property type="evidence" value="ECO:0007669"/>
    <property type="project" value="InterPro"/>
</dbReference>
<reference evidence="9" key="2">
    <citation type="submission" date="2020-09" db="EMBL/GenBank/DDBJ databases">
        <authorList>
            <person name="Sun Q."/>
            <person name="Zhou Y."/>
        </authorList>
    </citation>
    <scope>NUCLEOTIDE SEQUENCE</scope>
    <source>
        <strain evidence="9">CGMCC 4.7403</strain>
    </source>
</reference>
<sequence>MSQLPLDLVRTLLAVVDEGTFDAAAGALHVTPSAVSQRVKTLEQRVGRVLLVRTKPVRPTDSGEVIVRFARQLARLEHDAHASLGMTGSHETTRVSIAVNADSLATWFLPALAQVPEELRPCYELRREDEDHTARLLREGLVMAAVTSSPDAVAGCSVRALGRMRYVPVASPAFAARRLGGVGSEVALKDVIADVPVVAFDRHDDFQDAFVRRLKRGHRASTVRHYVPTSEGFVDAVAAGLGWGMLPEAQAQPLLDDGRLIALAPERSVDVPLFWQQWKLDSPALTAVAEAVAAAGAAALHG</sequence>
<dbReference type="GO" id="GO:0003677">
    <property type="term" value="F:DNA binding"/>
    <property type="evidence" value="ECO:0007669"/>
    <property type="project" value="UniProtKB-KW"/>
</dbReference>
<dbReference type="InterPro" id="IPR000847">
    <property type="entry name" value="LysR_HTH_N"/>
</dbReference>
<evidence type="ECO:0000313" key="10">
    <source>
        <dbReference type="Proteomes" id="UP000603227"/>
    </source>
</evidence>
<reference evidence="9" key="1">
    <citation type="journal article" date="2014" name="Int. J. Syst. Evol. Microbiol.">
        <title>Complete genome sequence of Corynebacterium casei LMG S-19264T (=DSM 44701T), isolated from a smear-ripened cheese.</title>
        <authorList>
            <consortium name="US DOE Joint Genome Institute (JGI-PGF)"/>
            <person name="Walter F."/>
            <person name="Albersmeier A."/>
            <person name="Kalinowski J."/>
            <person name="Ruckert C."/>
        </authorList>
    </citation>
    <scope>NUCLEOTIDE SEQUENCE</scope>
    <source>
        <strain evidence="9">CGMCC 4.7403</strain>
    </source>
</reference>
<keyword evidence="5" id="KW-0010">Activator</keyword>
<proteinExistence type="inferred from homology"/>
<evidence type="ECO:0000256" key="2">
    <source>
        <dbReference type="ARBA" id="ARBA00022491"/>
    </source>
</evidence>
<keyword evidence="4" id="KW-0238">DNA-binding</keyword>
<gene>
    <name evidence="9" type="ORF">GCM10017771_68970</name>
</gene>
<dbReference type="SUPFAM" id="SSF53850">
    <property type="entry name" value="Periplasmic binding protein-like II"/>
    <property type="match status" value="1"/>
</dbReference>
<dbReference type="InterPro" id="IPR050176">
    <property type="entry name" value="LTTR"/>
</dbReference>
<dbReference type="InterPro" id="IPR036388">
    <property type="entry name" value="WH-like_DNA-bd_sf"/>
</dbReference>
<dbReference type="EMBL" id="BNAT01000031">
    <property type="protein sequence ID" value="GHE47888.1"/>
    <property type="molecule type" value="Genomic_DNA"/>
</dbReference>
<feature type="domain" description="HTH lysR-type" evidence="8">
    <location>
        <begin position="4"/>
        <end position="60"/>
    </location>
</feature>
<dbReference type="NCBIfam" id="NF009888">
    <property type="entry name" value="PRK13348.1"/>
    <property type="match status" value="1"/>
</dbReference>
<protein>
    <recommendedName>
        <fullName evidence="7">HTH-type transcriptional regulator LysG</fullName>
    </recommendedName>
</protein>
<name>A0A919DJ65_9ACTN</name>
<dbReference type="FunFam" id="1.10.10.10:FF:000456">
    <property type="entry name" value="LysR family transcriptional regulator ArgP"/>
    <property type="match status" value="1"/>
</dbReference>
<keyword evidence="10" id="KW-1185">Reference proteome</keyword>
<dbReference type="InterPro" id="IPR036390">
    <property type="entry name" value="WH_DNA-bd_sf"/>
</dbReference>
<keyword evidence="6" id="KW-0804">Transcription</keyword>
<dbReference type="Gene3D" id="1.10.10.10">
    <property type="entry name" value="Winged helix-like DNA-binding domain superfamily/Winged helix DNA-binding domain"/>
    <property type="match status" value="1"/>
</dbReference>
<comment type="similarity">
    <text evidence="1">Belongs to the LysR transcriptional regulatory family.</text>
</comment>
<dbReference type="NCBIfam" id="NF002964">
    <property type="entry name" value="PRK03635.1"/>
    <property type="match status" value="1"/>
</dbReference>
<evidence type="ECO:0000256" key="7">
    <source>
        <dbReference type="ARBA" id="ARBA00074218"/>
    </source>
</evidence>
<keyword evidence="3" id="KW-0805">Transcription regulation</keyword>
<accession>A0A919DJ65</accession>
<dbReference type="Pfam" id="PF00126">
    <property type="entry name" value="HTH_1"/>
    <property type="match status" value="1"/>
</dbReference>
<evidence type="ECO:0000256" key="3">
    <source>
        <dbReference type="ARBA" id="ARBA00023015"/>
    </source>
</evidence>